<organism evidence="3 4">
    <name type="scientific">Streptomyces chryseus</name>
    <dbReference type="NCBI Taxonomy" id="68186"/>
    <lineage>
        <taxon>Bacteria</taxon>
        <taxon>Bacillati</taxon>
        <taxon>Actinomycetota</taxon>
        <taxon>Actinomycetes</taxon>
        <taxon>Kitasatosporales</taxon>
        <taxon>Streptomycetaceae</taxon>
        <taxon>Streptomyces</taxon>
    </lineage>
</organism>
<dbReference type="InterPro" id="IPR044058">
    <property type="entry name" value="Lipoprotein_23"/>
</dbReference>
<dbReference type="RefSeq" id="WP_138893860.1">
    <property type="nucleotide sequence ID" value="NZ_BMVO01000008.1"/>
</dbReference>
<accession>A0ABQ3DMM5</accession>
<feature type="region of interest" description="Disordered" evidence="1">
    <location>
        <begin position="30"/>
        <end position="58"/>
    </location>
</feature>
<dbReference type="EMBL" id="BMVO01000008">
    <property type="protein sequence ID" value="GHB06199.1"/>
    <property type="molecule type" value="Genomic_DNA"/>
</dbReference>
<sequence>MGQNVARGIGPVAAVAVAVLMLAGCSSAPDGGAAARDQPAKKPGGSAPAGTRDDAEGAALGGSGTACALPVTFRTAADWTAEKVTAGDEDDVFSSLARQGPVKLVCEIDAKPAGNIGYLRVWTGEGGGSPREVLEGFMADEKNAGTIRYRETEAGELPAVEVTYLITSELLDEPKKERALAVGAPGGTVVLHLGGLDTQEHEQMLPAYELARKTMAATG</sequence>
<name>A0ABQ3DMM5_9ACTN</name>
<evidence type="ECO:0000313" key="3">
    <source>
        <dbReference type="EMBL" id="GHB06199.1"/>
    </source>
</evidence>
<feature type="signal peptide" evidence="2">
    <location>
        <begin position="1"/>
        <end position="28"/>
    </location>
</feature>
<proteinExistence type="predicted"/>
<evidence type="ECO:0000256" key="1">
    <source>
        <dbReference type="SAM" id="MobiDB-lite"/>
    </source>
</evidence>
<keyword evidence="2" id="KW-0732">Signal</keyword>
<dbReference type="Proteomes" id="UP000599437">
    <property type="component" value="Unassembled WGS sequence"/>
</dbReference>
<gene>
    <name evidence="3" type="ORF">GCM10010346_31790</name>
</gene>
<dbReference type="Pfam" id="PF18966">
    <property type="entry name" value="Lipoprotein_23"/>
    <property type="match status" value="1"/>
</dbReference>
<evidence type="ECO:0008006" key="5">
    <source>
        <dbReference type="Google" id="ProtNLM"/>
    </source>
</evidence>
<evidence type="ECO:0000256" key="2">
    <source>
        <dbReference type="SAM" id="SignalP"/>
    </source>
</evidence>
<reference evidence="4" key="1">
    <citation type="journal article" date="2019" name="Int. J. Syst. Evol. Microbiol.">
        <title>The Global Catalogue of Microorganisms (GCM) 10K type strain sequencing project: providing services to taxonomists for standard genome sequencing and annotation.</title>
        <authorList>
            <consortium name="The Broad Institute Genomics Platform"/>
            <consortium name="The Broad Institute Genome Sequencing Center for Infectious Disease"/>
            <person name="Wu L."/>
            <person name="Ma J."/>
        </authorList>
    </citation>
    <scope>NUCLEOTIDE SEQUENCE [LARGE SCALE GENOMIC DNA]</scope>
    <source>
        <strain evidence="4">JCM 4737</strain>
    </source>
</reference>
<dbReference type="PROSITE" id="PS51257">
    <property type="entry name" value="PROKAR_LIPOPROTEIN"/>
    <property type="match status" value="1"/>
</dbReference>
<evidence type="ECO:0000313" key="4">
    <source>
        <dbReference type="Proteomes" id="UP000599437"/>
    </source>
</evidence>
<feature type="chain" id="PRO_5046298430" description="Lipoprotein" evidence="2">
    <location>
        <begin position="29"/>
        <end position="219"/>
    </location>
</feature>
<protein>
    <recommendedName>
        <fullName evidence="5">Lipoprotein</fullName>
    </recommendedName>
</protein>
<keyword evidence="4" id="KW-1185">Reference proteome</keyword>
<comment type="caution">
    <text evidence="3">The sequence shown here is derived from an EMBL/GenBank/DDBJ whole genome shotgun (WGS) entry which is preliminary data.</text>
</comment>